<dbReference type="AlphaFoldDB" id="A0A1E5G1F2"/>
<gene>
    <name evidence="1" type="ORF">BHF68_06355</name>
</gene>
<dbReference type="Pfam" id="PF04402">
    <property type="entry name" value="SIMPL"/>
    <property type="match status" value="1"/>
</dbReference>
<organism evidence="1 2">
    <name type="scientific">Desulfuribacillus alkaliarsenatis</name>
    <dbReference type="NCBI Taxonomy" id="766136"/>
    <lineage>
        <taxon>Bacteria</taxon>
        <taxon>Bacillati</taxon>
        <taxon>Bacillota</taxon>
        <taxon>Desulfuribacillia</taxon>
        <taxon>Desulfuribacillales</taxon>
        <taxon>Desulfuribacillaceae</taxon>
        <taxon>Desulfuribacillus</taxon>
    </lineage>
</organism>
<dbReference type="Gene3D" id="3.30.70.2970">
    <property type="entry name" value="Protein of unknown function (DUF541), domain 2"/>
    <property type="match status" value="1"/>
</dbReference>
<dbReference type="EMBL" id="MIJE01000030">
    <property type="protein sequence ID" value="OEF96693.1"/>
    <property type="molecule type" value="Genomic_DNA"/>
</dbReference>
<dbReference type="RefSeq" id="WP_069643276.1">
    <property type="nucleotide sequence ID" value="NZ_MIJE01000030.1"/>
</dbReference>
<dbReference type="InterPro" id="IPR052022">
    <property type="entry name" value="26kDa_periplasmic_antigen"/>
</dbReference>
<dbReference type="Proteomes" id="UP000094296">
    <property type="component" value="Unassembled WGS sequence"/>
</dbReference>
<comment type="caution">
    <text evidence="1">The sequence shown here is derived from an EMBL/GenBank/DDBJ whole genome shotgun (WGS) entry which is preliminary data.</text>
</comment>
<accession>A0A1E5G1F2</accession>
<dbReference type="PANTHER" id="PTHR34387">
    <property type="entry name" value="SLR1258 PROTEIN"/>
    <property type="match status" value="1"/>
</dbReference>
<dbReference type="OrthoDB" id="1682722at2"/>
<keyword evidence="2" id="KW-1185">Reference proteome</keyword>
<protein>
    <recommendedName>
        <fullName evidence="3">SIMPL domain-containing protein</fullName>
    </recommendedName>
</protein>
<evidence type="ECO:0000313" key="1">
    <source>
        <dbReference type="EMBL" id="OEF96693.1"/>
    </source>
</evidence>
<name>A0A1E5G1F2_9FIRM</name>
<dbReference type="GO" id="GO:0006974">
    <property type="term" value="P:DNA damage response"/>
    <property type="evidence" value="ECO:0007669"/>
    <property type="project" value="TreeGrafter"/>
</dbReference>
<evidence type="ECO:0008006" key="3">
    <source>
        <dbReference type="Google" id="ProtNLM"/>
    </source>
</evidence>
<dbReference type="InterPro" id="IPR007497">
    <property type="entry name" value="SIMPL/DUF541"/>
</dbReference>
<proteinExistence type="predicted"/>
<evidence type="ECO:0000313" key="2">
    <source>
        <dbReference type="Proteomes" id="UP000094296"/>
    </source>
</evidence>
<reference evidence="1 2" key="1">
    <citation type="submission" date="2016-09" db="EMBL/GenBank/DDBJ databases">
        <title>Draft genome sequence for the type strain of Desulfuribacillus alkaliarsenatis AHT28, an obligately anaerobic, sulfidogenic bacterium isolated from Russian soda lake sediments.</title>
        <authorList>
            <person name="Abin C.A."/>
            <person name="Hollibaugh J.T."/>
        </authorList>
    </citation>
    <scope>NUCLEOTIDE SEQUENCE [LARGE SCALE GENOMIC DNA]</scope>
    <source>
        <strain evidence="1 2">AHT28</strain>
    </source>
</reference>
<sequence length="248" mass="26793">MRGNLKSLIVPILIVTIVFVVYSFSQPAQAEIDVPGDKTDLPVINVTGVGEISVKPDAAQISLGVRTESATAKEAQTENARITNQLIAALKAAGIEENNMQTQNFSVHPQYDYNVERGQTRRIIGYQVQNMLIVKIDDIAQVGPVIDSAREAGVNEVNSIRFLTTQERTLRNDALTKAVEDAKQKADTIAAALGKTVQDVVSVTTDSVSAPPNNFRNMQMAETADSSTPIIGGELTINASVHVQFTMK</sequence>
<dbReference type="Gene3D" id="3.30.110.170">
    <property type="entry name" value="Protein of unknown function (DUF541), domain 1"/>
    <property type="match status" value="1"/>
</dbReference>
<dbReference type="PANTHER" id="PTHR34387:SF2">
    <property type="entry name" value="SLR1258 PROTEIN"/>
    <property type="match status" value="1"/>
</dbReference>